<feature type="compositionally biased region" description="Low complexity" evidence="12">
    <location>
        <begin position="154"/>
        <end position="165"/>
    </location>
</feature>
<dbReference type="PANTHER" id="PTHR45790">
    <property type="entry name" value="SIROHEME SYNTHASE-RELATED"/>
    <property type="match status" value="1"/>
</dbReference>
<accession>A0ABR9DPT0</accession>
<dbReference type="InterPro" id="IPR014777">
    <property type="entry name" value="4pyrrole_Mease_sub1"/>
</dbReference>
<dbReference type="InterPro" id="IPR012409">
    <property type="entry name" value="Sirohaem_synth"/>
</dbReference>
<keyword evidence="10" id="KW-0511">Multifunctional enzyme</keyword>
<dbReference type="InterPro" id="IPR036291">
    <property type="entry name" value="NAD(P)-bd_dom_sf"/>
</dbReference>
<dbReference type="Pfam" id="PF13241">
    <property type="entry name" value="NAD_binding_7"/>
    <property type="match status" value="1"/>
</dbReference>
<dbReference type="InterPro" id="IPR050161">
    <property type="entry name" value="Siro_Cobalamin_biosynth"/>
</dbReference>
<evidence type="ECO:0000256" key="9">
    <source>
        <dbReference type="ARBA" id="ARBA00023244"/>
    </source>
</evidence>
<comment type="caution">
    <text evidence="14">The sequence shown here is derived from an EMBL/GenBank/DDBJ whole genome shotgun (WGS) entry which is preliminary data.</text>
</comment>
<gene>
    <name evidence="14" type="primary">cobA</name>
    <name evidence="14" type="ORF">IGS67_02810</name>
</gene>
<keyword evidence="2" id="KW-0169">Cobalamin biosynthesis</keyword>
<dbReference type="GO" id="GO:0032259">
    <property type="term" value="P:methylation"/>
    <property type="evidence" value="ECO:0007669"/>
    <property type="project" value="UniProtKB-KW"/>
</dbReference>
<dbReference type="Gene3D" id="3.40.1010.10">
    <property type="entry name" value="Cobalt-precorrin-4 Transmethylase, Domain 1"/>
    <property type="match status" value="1"/>
</dbReference>
<dbReference type="InterPro" id="IPR000878">
    <property type="entry name" value="4pyrrol_Mease"/>
</dbReference>
<dbReference type="CDD" id="cd11642">
    <property type="entry name" value="SUMT"/>
    <property type="match status" value="1"/>
</dbReference>
<evidence type="ECO:0000256" key="7">
    <source>
        <dbReference type="ARBA" id="ARBA00023027"/>
    </source>
</evidence>
<dbReference type="SUPFAM" id="SSF53790">
    <property type="entry name" value="Tetrapyrrole methylase"/>
    <property type="match status" value="1"/>
</dbReference>
<dbReference type="Gene3D" id="3.30.950.10">
    <property type="entry name" value="Methyltransferase, Cobalt-precorrin-4 Transmethylase, Domain 2"/>
    <property type="match status" value="1"/>
</dbReference>
<dbReference type="Pfam" id="PF00590">
    <property type="entry name" value="TP_methylase"/>
    <property type="match status" value="1"/>
</dbReference>
<evidence type="ECO:0000256" key="5">
    <source>
        <dbReference type="ARBA" id="ARBA00022691"/>
    </source>
</evidence>
<evidence type="ECO:0000313" key="15">
    <source>
        <dbReference type="Proteomes" id="UP000642107"/>
    </source>
</evidence>
<keyword evidence="8" id="KW-0456">Lyase</keyword>
<keyword evidence="9" id="KW-0627">Porphyrin biosynthesis</keyword>
<evidence type="ECO:0000256" key="4">
    <source>
        <dbReference type="ARBA" id="ARBA00022679"/>
    </source>
</evidence>
<dbReference type="Proteomes" id="UP000642107">
    <property type="component" value="Unassembled WGS sequence"/>
</dbReference>
<dbReference type="EMBL" id="JACZDF010000001">
    <property type="protein sequence ID" value="MBD9698426.1"/>
    <property type="molecule type" value="Genomic_DNA"/>
</dbReference>
<dbReference type="PANTHER" id="PTHR45790:SF3">
    <property type="entry name" value="S-ADENOSYL-L-METHIONINE-DEPENDENT UROPORPHYRINOGEN III METHYLTRANSFERASE, CHLOROPLASTIC"/>
    <property type="match status" value="1"/>
</dbReference>
<dbReference type="InterPro" id="IPR006367">
    <property type="entry name" value="Sirohaem_synthase_N"/>
</dbReference>
<evidence type="ECO:0000313" key="14">
    <source>
        <dbReference type="EMBL" id="MBD9698426.1"/>
    </source>
</evidence>
<comment type="pathway">
    <text evidence="1">Porphyrin-containing compound metabolism; siroheme biosynthesis; sirohydrochlorin from precorrin-2: step 1/1.</text>
</comment>
<dbReference type="PIRSF" id="PIRSF036426">
    <property type="entry name" value="Sirohaem_synth"/>
    <property type="match status" value="1"/>
</dbReference>
<feature type="domain" description="Tetrapyrrole methylase" evidence="13">
    <location>
        <begin position="179"/>
        <end position="381"/>
    </location>
</feature>
<evidence type="ECO:0000259" key="13">
    <source>
        <dbReference type="Pfam" id="PF00590"/>
    </source>
</evidence>
<keyword evidence="7" id="KW-0520">NAD</keyword>
<evidence type="ECO:0000256" key="11">
    <source>
        <dbReference type="ARBA" id="ARBA00047561"/>
    </source>
</evidence>
<evidence type="ECO:0000256" key="10">
    <source>
        <dbReference type="ARBA" id="ARBA00023268"/>
    </source>
</evidence>
<dbReference type="Gene3D" id="3.40.50.720">
    <property type="entry name" value="NAD(P)-binding Rossmann-like Domain"/>
    <property type="match status" value="1"/>
</dbReference>
<dbReference type="NCBIfam" id="NF004790">
    <property type="entry name" value="PRK06136.1"/>
    <property type="match status" value="1"/>
</dbReference>
<organism evidence="14 15">
    <name type="scientific">Flavimobilis rhizosphaerae</name>
    <dbReference type="NCBI Taxonomy" id="2775421"/>
    <lineage>
        <taxon>Bacteria</taxon>
        <taxon>Bacillati</taxon>
        <taxon>Actinomycetota</taxon>
        <taxon>Actinomycetes</taxon>
        <taxon>Micrococcales</taxon>
        <taxon>Jonesiaceae</taxon>
        <taxon>Flavimobilis</taxon>
    </lineage>
</organism>
<evidence type="ECO:0000256" key="12">
    <source>
        <dbReference type="SAM" id="MobiDB-lite"/>
    </source>
</evidence>
<comment type="catalytic activity">
    <reaction evidence="11">
        <text>precorrin-2 + NAD(+) = sirohydrochlorin + NADH + 2 H(+)</text>
        <dbReference type="Rhea" id="RHEA:15613"/>
        <dbReference type="ChEBI" id="CHEBI:15378"/>
        <dbReference type="ChEBI" id="CHEBI:57540"/>
        <dbReference type="ChEBI" id="CHEBI:57945"/>
        <dbReference type="ChEBI" id="CHEBI:58351"/>
        <dbReference type="ChEBI" id="CHEBI:58827"/>
        <dbReference type="EC" id="1.3.1.76"/>
    </reaction>
</comment>
<name>A0ABR9DPT0_9MICO</name>
<dbReference type="EC" id="2.1.1.107" evidence="14"/>
<evidence type="ECO:0000256" key="8">
    <source>
        <dbReference type="ARBA" id="ARBA00023239"/>
    </source>
</evidence>
<reference evidence="14 15" key="1">
    <citation type="submission" date="2020-09" db="EMBL/GenBank/DDBJ databases">
        <title>Flavimobilis rhizosphaerae sp. nov., isolated from rhizosphere soil of Spartina alterniflora.</title>
        <authorList>
            <person name="Hanqin C."/>
        </authorList>
    </citation>
    <scope>NUCLEOTIDE SEQUENCE [LARGE SCALE GENOMIC DNA]</scope>
    <source>
        <strain evidence="14 15">GY 10621</strain>
    </source>
</reference>
<sequence>MLRVAGRRCVVVGAGPVGTRRALALVRAGADVTVVAPVASADVTGAAARGELRWEQRPYATGDLDGAWLAHTATGVPAIDEAVAADAEDARVWLGRADDRTLSSLWVPAAARVDDVTVTVSAGGDPRRAMELRDKVAHALRDGTISAPRHRAARSTTPSPLSAAPPATPVPAPPGVGEVALVGGGPGDAGLLTLRAAELLARADVVVLDRLAPRAALEHARDDVEVIDVGKTAGTHPVPQEDINALLVARALDGARVVRLKGGDPYVFGRGGEELDACAAAGVPVEVVPGVTSAIAVLAAAGIPVTHRGLSRGFTVLTGHDDLGTVPDAPDHTLVLLMGLGRLRTTAAELVARGRDPHTPAAVLEDGYGPRARTTLGTLATIGEIANAAGVRAPAITVVGDVVTRAPGWAGPA</sequence>
<keyword evidence="4 14" id="KW-0808">Transferase</keyword>
<dbReference type="NCBIfam" id="TIGR01470">
    <property type="entry name" value="cysG_Nterm"/>
    <property type="match status" value="1"/>
</dbReference>
<feature type="region of interest" description="Disordered" evidence="12">
    <location>
        <begin position="144"/>
        <end position="170"/>
    </location>
</feature>
<keyword evidence="5" id="KW-0949">S-adenosyl-L-methionine</keyword>
<keyword evidence="6" id="KW-0560">Oxidoreductase</keyword>
<protein>
    <submittedName>
        <fullName evidence="14">Uroporphyrinogen-III C-methyltransferase</fullName>
        <ecNumber evidence="14">2.1.1.107</ecNumber>
    </submittedName>
</protein>
<evidence type="ECO:0000256" key="6">
    <source>
        <dbReference type="ARBA" id="ARBA00023002"/>
    </source>
</evidence>
<keyword evidence="3 14" id="KW-0489">Methyltransferase</keyword>
<dbReference type="InterPro" id="IPR035996">
    <property type="entry name" value="4pyrrol_Methylase_sf"/>
</dbReference>
<proteinExistence type="predicted"/>
<evidence type="ECO:0000256" key="1">
    <source>
        <dbReference type="ARBA" id="ARBA00005010"/>
    </source>
</evidence>
<dbReference type="NCBIfam" id="TIGR01469">
    <property type="entry name" value="cobA_cysG_Cterm"/>
    <property type="match status" value="1"/>
</dbReference>
<dbReference type="InterPro" id="IPR014776">
    <property type="entry name" value="4pyrrole_Mease_sub2"/>
</dbReference>
<dbReference type="InterPro" id="IPR006366">
    <property type="entry name" value="CobA/CysG_C"/>
</dbReference>
<keyword evidence="15" id="KW-1185">Reference proteome</keyword>
<evidence type="ECO:0000256" key="3">
    <source>
        <dbReference type="ARBA" id="ARBA00022603"/>
    </source>
</evidence>
<dbReference type="SUPFAM" id="SSF51735">
    <property type="entry name" value="NAD(P)-binding Rossmann-fold domains"/>
    <property type="match status" value="1"/>
</dbReference>
<dbReference type="GO" id="GO:0004851">
    <property type="term" value="F:uroporphyrin-III C-methyltransferase activity"/>
    <property type="evidence" value="ECO:0007669"/>
    <property type="project" value="UniProtKB-EC"/>
</dbReference>
<evidence type="ECO:0000256" key="2">
    <source>
        <dbReference type="ARBA" id="ARBA00022573"/>
    </source>
</evidence>